<dbReference type="RefSeq" id="WP_069699504.1">
    <property type="nucleotide sequence ID" value="NZ_JAGGMA010000013.1"/>
</dbReference>
<dbReference type="Proteomes" id="UP000095256">
    <property type="component" value="Unassembled WGS sequence"/>
</dbReference>
<sequence length="282" mass="33084">MLVGEILKKIRLDKGMTQEEVSKGIISRSHLSDLENSNYYCSYDKFLRILNRLNISMMEFENHLNNSYFYKSEMIYIEIKNFLNSNDLIFIKENSLFYINKLKKMNTLRSHHTILTINAVIEYREYGYVTGDYSELSNYLIKVNDWSNYEIKLLNNTLFIYDNAAIDILGTKLIKKTKVDFQCNNIYIKTLINLSDYHINHGHFNKAVLYSQEAETEAYKSHLIFEKILASINKLIASSYINKKVDPKLLHSIQLLNDLDYSGLAKSFTEKVQKIENFISIK</sequence>
<dbReference type="SUPFAM" id="SSF47413">
    <property type="entry name" value="lambda repressor-like DNA-binding domains"/>
    <property type="match status" value="1"/>
</dbReference>
<dbReference type="Pfam" id="PF01381">
    <property type="entry name" value="HTH_3"/>
    <property type="match status" value="1"/>
</dbReference>
<protein>
    <recommendedName>
        <fullName evidence="1">HTH cro/C1-type domain-containing protein</fullName>
    </recommendedName>
</protein>
<dbReference type="InterPro" id="IPR010057">
    <property type="entry name" value="Transcription_activator_Rgg_C"/>
</dbReference>
<feature type="domain" description="HTH cro/C1-type" evidence="1">
    <location>
        <begin position="7"/>
        <end position="60"/>
    </location>
</feature>
<dbReference type="OrthoDB" id="2199471at2"/>
<dbReference type="InterPro" id="IPR010982">
    <property type="entry name" value="Lambda_DNA-bd_dom_sf"/>
</dbReference>
<evidence type="ECO:0000313" key="2">
    <source>
        <dbReference type="EMBL" id="OEH81449.1"/>
    </source>
</evidence>
<evidence type="ECO:0000259" key="1">
    <source>
        <dbReference type="PROSITE" id="PS50943"/>
    </source>
</evidence>
<dbReference type="InterPro" id="IPR053163">
    <property type="entry name" value="HTH-type_regulator_Rgg"/>
</dbReference>
<dbReference type="InterPro" id="IPR001387">
    <property type="entry name" value="Cro/C1-type_HTH"/>
</dbReference>
<organism evidence="2 3">
    <name type="scientific">Enterococcus rivorum</name>
    <dbReference type="NCBI Taxonomy" id="762845"/>
    <lineage>
        <taxon>Bacteria</taxon>
        <taxon>Bacillati</taxon>
        <taxon>Bacillota</taxon>
        <taxon>Bacilli</taxon>
        <taxon>Lactobacillales</taxon>
        <taxon>Enterococcaceae</taxon>
        <taxon>Enterococcus</taxon>
    </lineage>
</organism>
<dbReference type="GO" id="GO:0003677">
    <property type="term" value="F:DNA binding"/>
    <property type="evidence" value="ECO:0007669"/>
    <property type="project" value="InterPro"/>
</dbReference>
<reference evidence="2 3" key="1">
    <citation type="submission" date="2016-09" db="EMBL/GenBank/DDBJ databases">
        <authorList>
            <person name="Capua I."/>
            <person name="De Benedictis P."/>
            <person name="Joannis T."/>
            <person name="Lombin L.H."/>
            <person name="Cattoli G."/>
        </authorList>
    </citation>
    <scope>NUCLEOTIDE SEQUENCE [LARGE SCALE GENOMIC DNA]</scope>
    <source>
        <strain evidence="2 3">LMG 25899</strain>
    </source>
</reference>
<evidence type="ECO:0000313" key="3">
    <source>
        <dbReference type="Proteomes" id="UP000095256"/>
    </source>
</evidence>
<accession>A0A1E5KV29</accession>
<dbReference type="CDD" id="cd00093">
    <property type="entry name" value="HTH_XRE"/>
    <property type="match status" value="1"/>
</dbReference>
<name>A0A1E5KV29_9ENTE</name>
<dbReference type="STRING" id="762845.BCR26_04165"/>
<dbReference type="NCBIfam" id="TIGR01716">
    <property type="entry name" value="RGG_Cterm"/>
    <property type="match status" value="1"/>
</dbReference>
<dbReference type="SMART" id="SM00530">
    <property type="entry name" value="HTH_XRE"/>
    <property type="match status" value="1"/>
</dbReference>
<gene>
    <name evidence="2" type="ORF">BCR26_04165</name>
</gene>
<dbReference type="EMBL" id="MIEK01000045">
    <property type="protein sequence ID" value="OEH81449.1"/>
    <property type="molecule type" value="Genomic_DNA"/>
</dbReference>
<dbReference type="InterPro" id="IPR011990">
    <property type="entry name" value="TPR-like_helical_dom_sf"/>
</dbReference>
<dbReference type="Gene3D" id="1.25.40.10">
    <property type="entry name" value="Tetratricopeptide repeat domain"/>
    <property type="match status" value="1"/>
</dbReference>
<comment type="caution">
    <text evidence="2">The sequence shown here is derived from an EMBL/GenBank/DDBJ whole genome shotgun (WGS) entry which is preliminary data.</text>
</comment>
<keyword evidence="3" id="KW-1185">Reference proteome</keyword>
<proteinExistence type="predicted"/>
<dbReference type="PANTHER" id="PTHR37038">
    <property type="entry name" value="TRANSCRIPTIONAL REGULATOR-RELATED"/>
    <property type="match status" value="1"/>
</dbReference>
<dbReference type="PROSITE" id="PS50943">
    <property type="entry name" value="HTH_CROC1"/>
    <property type="match status" value="1"/>
</dbReference>
<dbReference type="Pfam" id="PF21259">
    <property type="entry name" value="Rgg_C"/>
    <property type="match status" value="1"/>
</dbReference>
<dbReference type="AlphaFoldDB" id="A0A1E5KV29"/>